<evidence type="ECO:0000256" key="1">
    <source>
        <dbReference type="SAM" id="SignalP"/>
    </source>
</evidence>
<evidence type="ECO:0000313" key="5">
    <source>
        <dbReference type="EMBL" id="SHM06587.1"/>
    </source>
</evidence>
<dbReference type="Pfam" id="PF07705">
    <property type="entry name" value="CARDB"/>
    <property type="match status" value="1"/>
</dbReference>
<dbReference type="InterPro" id="IPR026444">
    <property type="entry name" value="Secre_tail"/>
</dbReference>
<dbReference type="InterPro" id="IPR056600">
    <property type="entry name" value="GBD_T9SS_assoc"/>
</dbReference>
<dbReference type="OrthoDB" id="869215at2"/>
<dbReference type="EMBL" id="FRAS01000032">
    <property type="protein sequence ID" value="SHM06587.1"/>
    <property type="molecule type" value="Genomic_DNA"/>
</dbReference>
<dbReference type="NCBIfam" id="TIGR04183">
    <property type="entry name" value="Por_Secre_tail"/>
    <property type="match status" value="1"/>
</dbReference>
<feature type="domain" description="CARDB" evidence="2">
    <location>
        <begin position="487"/>
        <end position="557"/>
    </location>
</feature>
<dbReference type="InterPro" id="IPR013783">
    <property type="entry name" value="Ig-like_fold"/>
</dbReference>
<reference evidence="6" key="1">
    <citation type="submission" date="2016-11" db="EMBL/GenBank/DDBJ databases">
        <authorList>
            <person name="Varghese N."/>
            <person name="Submissions S."/>
        </authorList>
    </citation>
    <scope>NUCLEOTIDE SEQUENCE [LARGE SCALE GENOMIC DNA]</scope>
    <source>
        <strain evidence="6">DSM 18569</strain>
    </source>
</reference>
<feature type="domain" description="Secretion system C-terminal sorting" evidence="3">
    <location>
        <begin position="749"/>
        <end position="822"/>
    </location>
</feature>
<evidence type="ECO:0000259" key="3">
    <source>
        <dbReference type="Pfam" id="PF18962"/>
    </source>
</evidence>
<dbReference type="AlphaFoldDB" id="A0A1M7FSE0"/>
<dbReference type="Gene3D" id="2.60.40.10">
    <property type="entry name" value="Immunoglobulins"/>
    <property type="match status" value="1"/>
</dbReference>
<keyword evidence="1" id="KW-0732">Signal</keyword>
<dbReference type="RefSeq" id="WP_073288588.1">
    <property type="nucleotide sequence ID" value="NZ_FRAS01000032.1"/>
</dbReference>
<accession>A0A1M7FSE0</accession>
<dbReference type="Pfam" id="PF23759">
    <property type="entry name" value="GBD_T9SS_assoc"/>
    <property type="match status" value="2"/>
</dbReference>
<feature type="domain" description="T9SS-like galactose binding" evidence="4">
    <location>
        <begin position="187"/>
        <end position="310"/>
    </location>
</feature>
<proteinExistence type="predicted"/>
<gene>
    <name evidence="5" type="ORF">SAMN02746009_03887</name>
</gene>
<organism evidence="5 6">
    <name type="scientific">Hymenobacter psychrotolerans DSM 18569</name>
    <dbReference type="NCBI Taxonomy" id="1121959"/>
    <lineage>
        <taxon>Bacteria</taxon>
        <taxon>Pseudomonadati</taxon>
        <taxon>Bacteroidota</taxon>
        <taxon>Cytophagia</taxon>
        <taxon>Cytophagales</taxon>
        <taxon>Hymenobacteraceae</taxon>
        <taxon>Hymenobacter</taxon>
    </lineage>
</organism>
<dbReference type="STRING" id="1121959.SAMN02746009_03887"/>
<dbReference type="InterPro" id="IPR011635">
    <property type="entry name" value="CARDB"/>
</dbReference>
<keyword evidence="6" id="KW-1185">Reference proteome</keyword>
<dbReference type="Proteomes" id="UP000183947">
    <property type="component" value="Unassembled WGS sequence"/>
</dbReference>
<feature type="chain" id="PRO_5012522922" evidence="1">
    <location>
        <begin position="36"/>
        <end position="825"/>
    </location>
</feature>
<evidence type="ECO:0000259" key="4">
    <source>
        <dbReference type="Pfam" id="PF23759"/>
    </source>
</evidence>
<dbReference type="Pfam" id="PF18962">
    <property type="entry name" value="Por_Secre_tail"/>
    <property type="match status" value="1"/>
</dbReference>
<name>A0A1M7FSE0_9BACT</name>
<feature type="domain" description="T9SS-like galactose binding" evidence="4">
    <location>
        <begin position="39"/>
        <end position="159"/>
    </location>
</feature>
<protein>
    <submittedName>
        <fullName evidence="5">Por secretion system C-terminal sorting domain-containing protein</fullName>
    </submittedName>
</protein>
<evidence type="ECO:0000313" key="6">
    <source>
        <dbReference type="Proteomes" id="UP000183947"/>
    </source>
</evidence>
<evidence type="ECO:0000259" key="2">
    <source>
        <dbReference type="Pfam" id="PF07705"/>
    </source>
</evidence>
<feature type="signal peptide" evidence="1">
    <location>
        <begin position="1"/>
        <end position="35"/>
    </location>
</feature>
<sequence length="825" mass="82471">MRTDFYSPVSWLTSGARTRLTALAAALLLAPAAWAQAPANDNCSGAIALTAGTTCTVTAATNLNATASTGVAAPGANCFVAATPVSNDVWYSIVVPASGGITVTTSAVTGSLVEDTGMTLYTGTCGGTLTEVGCSDDASGSTLFSSATATGLTAGATVYARVWSFGTTPTGAFGICATAATAVTAPANDDCAGAVTLTPGATCTPTNGTVAGATQSQAPILCNGFTATTARDVWYTFTATATTHTINVTGTFDGVLEVLGGSCGALTNVGCSDATGNAETLTLTTLTVGTTYKVRYYPYSATVASSTFSICIAPPPSAPANDNPSGAVALTIGATCTPVNGTNAAATTTTPNGYANPGAAPYTCGIAASPKDVWYTFTTAASGAGSTAVTIQVTGAPAGYIRIFSAASAAGPFTERGCAAGTTNNTVSAPLTLNTLTPSTTYYVSVAGYGSADTQGAFTICAVAATPLAANDAAAQIIYSVGKAPVSAPQVVQAVVRNAGSAALTNLPVTLNVTGATTFTDIKLVPTLAPGATATVTFAAYTPATVGTNTLTVSVPADGGNTNNSQTYTQAVTANSLSYIDDAQPLNATGVGVSSTTPGGTLAARYSINSASTIGDVKVTFTASPTTTSTYQVVILNATATGTPGTVIFTSPTQTRPTAAGVVTVPVTGTVAVNGTFYVGLKEISGNVGVAYQVEDPLRPATFYYQTSATGAWTDVNTTTLKTRLGIEVGFSTRVLSTNSAALSKAINMFPNPSTGQVTLDIQGAQAKAGMQVEVTNMLGQVVHTAAVRDNAKNQLDLSNLSNGLYVLRVKSGSEYTVRQLVLTK</sequence>